<proteinExistence type="predicted"/>
<evidence type="ECO:0000313" key="1">
    <source>
        <dbReference type="EMBL" id="KAK0660134.1"/>
    </source>
</evidence>
<dbReference type="AlphaFoldDB" id="A0AA39YX48"/>
<reference evidence="1" key="1">
    <citation type="submission" date="2023-06" db="EMBL/GenBank/DDBJ databases">
        <title>Genome-scale phylogeny and comparative genomics of the fungal order Sordariales.</title>
        <authorList>
            <consortium name="Lawrence Berkeley National Laboratory"/>
            <person name="Hensen N."/>
            <person name="Bonometti L."/>
            <person name="Westerberg I."/>
            <person name="Brannstrom I.O."/>
            <person name="Guillou S."/>
            <person name="Cros-Aarteil S."/>
            <person name="Calhoun S."/>
            <person name="Haridas S."/>
            <person name="Kuo A."/>
            <person name="Mondo S."/>
            <person name="Pangilinan J."/>
            <person name="Riley R."/>
            <person name="Labutti K."/>
            <person name="Andreopoulos B."/>
            <person name="Lipzen A."/>
            <person name="Chen C."/>
            <person name="Yanf M."/>
            <person name="Daum C."/>
            <person name="Ng V."/>
            <person name="Clum A."/>
            <person name="Steindorff A."/>
            <person name="Ohm R."/>
            <person name="Martin F."/>
            <person name="Silar P."/>
            <person name="Natvig D."/>
            <person name="Lalanne C."/>
            <person name="Gautier V."/>
            <person name="Ament-Velasquez S.L."/>
            <person name="Kruys A."/>
            <person name="Hutchinson M.I."/>
            <person name="Powell A.J."/>
            <person name="Barry K."/>
            <person name="Miller A.N."/>
            <person name="Grigoriev I.V."/>
            <person name="Debuchy R."/>
            <person name="Gladieux P."/>
            <person name="Thoren M.H."/>
            <person name="Johannesson H."/>
        </authorList>
    </citation>
    <scope>NUCLEOTIDE SEQUENCE</scope>
    <source>
        <strain evidence="1">CBS 307.81</strain>
    </source>
</reference>
<sequence>MSRPVKALRRREFVTALRGANTGTSSDAATDALAKGRVDDTEAESSEFAGFVHSGSAAAARAVPADDGASVSDTEHVLELVNHLSIRHSKFEKDVEALKIADVDVTTLVKLLFDRLWKIEAELDQLTSSGGSTTVTSEGPKAIETLLDAIQSGINEFKTRYESRVAKLENDVVMAELGCGPCGDEHQSRNVSVAVVMKQYHDLQRQNEVESLRKEMKSCRGHHDDLKGGMMKLAVKQEEYEKSKKDGIYPGQRALNEVKELKMLLAMFYDGQLSKQALVRMLNEDEV</sequence>
<organism evidence="1 2">
    <name type="scientific">Cercophora samala</name>
    <dbReference type="NCBI Taxonomy" id="330535"/>
    <lineage>
        <taxon>Eukaryota</taxon>
        <taxon>Fungi</taxon>
        <taxon>Dikarya</taxon>
        <taxon>Ascomycota</taxon>
        <taxon>Pezizomycotina</taxon>
        <taxon>Sordariomycetes</taxon>
        <taxon>Sordariomycetidae</taxon>
        <taxon>Sordariales</taxon>
        <taxon>Lasiosphaeriaceae</taxon>
        <taxon>Cercophora</taxon>
    </lineage>
</organism>
<accession>A0AA39YX48</accession>
<evidence type="ECO:0000313" key="2">
    <source>
        <dbReference type="Proteomes" id="UP001174997"/>
    </source>
</evidence>
<name>A0AA39YX48_9PEZI</name>
<keyword evidence="2" id="KW-1185">Reference proteome</keyword>
<dbReference type="EMBL" id="JAULSY010000169">
    <property type="protein sequence ID" value="KAK0660134.1"/>
    <property type="molecule type" value="Genomic_DNA"/>
</dbReference>
<comment type="caution">
    <text evidence="1">The sequence shown here is derived from an EMBL/GenBank/DDBJ whole genome shotgun (WGS) entry which is preliminary data.</text>
</comment>
<protein>
    <submittedName>
        <fullName evidence="1">Uncharacterized protein</fullName>
    </submittedName>
</protein>
<dbReference type="Proteomes" id="UP001174997">
    <property type="component" value="Unassembled WGS sequence"/>
</dbReference>
<gene>
    <name evidence="1" type="ORF">QBC41DRAFT_383801</name>
</gene>